<dbReference type="OrthoDB" id="7348799at2"/>
<proteinExistence type="predicted"/>
<dbReference type="Gene3D" id="1.20.144.10">
    <property type="entry name" value="Phosphatidic acid phosphatase type 2/haloperoxidase"/>
    <property type="match status" value="1"/>
</dbReference>
<evidence type="ECO:0000259" key="2">
    <source>
        <dbReference type="Pfam" id="PF01569"/>
    </source>
</evidence>
<dbReference type="SUPFAM" id="SSF48317">
    <property type="entry name" value="Acid phosphatase/Vanadium-dependent haloperoxidase"/>
    <property type="match status" value="1"/>
</dbReference>
<dbReference type="Proteomes" id="UP000292423">
    <property type="component" value="Unassembled WGS sequence"/>
</dbReference>
<feature type="transmembrane region" description="Helical" evidence="1">
    <location>
        <begin position="205"/>
        <end position="223"/>
    </location>
</feature>
<organism evidence="3 4">
    <name type="scientific">Fluviicoccus keumensis</name>
    <dbReference type="NCBI Taxonomy" id="1435465"/>
    <lineage>
        <taxon>Bacteria</taxon>
        <taxon>Pseudomonadati</taxon>
        <taxon>Pseudomonadota</taxon>
        <taxon>Gammaproteobacteria</taxon>
        <taxon>Moraxellales</taxon>
        <taxon>Moraxellaceae</taxon>
        <taxon>Fluviicoccus</taxon>
    </lineage>
</organism>
<dbReference type="InterPro" id="IPR000326">
    <property type="entry name" value="PAP2/HPO"/>
</dbReference>
<dbReference type="Pfam" id="PF01569">
    <property type="entry name" value="PAP2"/>
    <property type="match status" value="1"/>
</dbReference>
<feature type="transmembrane region" description="Helical" evidence="1">
    <location>
        <begin position="178"/>
        <end position="199"/>
    </location>
</feature>
<accession>A0A4Q7YJQ1</accession>
<feature type="transmembrane region" description="Helical" evidence="1">
    <location>
        <begin position="63"/>
        <end position="84"/>
    </location>
</feature>
<dbReference type="InterPro" id="IPR036938">
    <property type="entry name" value="PAP2/HPO_sf"/>
</dbReference>
<feature type="domain" description="Phosphatidic acid phosphatase type 2/haloperoxidase" evidence="2">
    <location>
        <begin position="95"/>
        <end position="225"/>
    </location>
</feature>
<evidence type="ECO:0000256" key="1">
    <source>
        <dbReference type="SAM" id="Phobius"/>
    </source>
</evidence>
<dbReference type="CDD" id="cd03396">
    <property type="entry name" value="PAP2_like_6"/>
    <property type="match status" value="1"/>
</dbReference>
<evidence type="ECO:0000313" key="4">
    <source>
        <dbReference type="Proteomes" id="UP000292423"/>
    </source>
</evidence>
<sequence length="228" mass="25292">MISKDRTTFLQWHLLLPLVIFAIGALTFQFTHIDLATGDFFFRNGVFTGRDGFWADRVIHKGGGVLVVSVALAGMIALAGSYLIKPLAGWRKSSAYLLLCMAAGTGIVGGLKQVTNIDCPWDLQRYGGEMPYVHIYDDKPDNLERGKCFPGGHSSGAFSLFALYFLTRQHRPAWRKGVLGGILVLGFCWGLGQWARGAHFPSHDFYSAFICWMVCLGAYLGFWKEKAN</sequence>
<comment type="caution">
    <text evidence="3">The sequence shown here is derived from an EMBL/GenBank/DDBJ whole genome shotgun (WGS) entry which is preliminary data.</text>
</comment>
<keyword evidence="1" id="KW-1133">Transmembrane helix</keyword>
<protein>
    <submittedName>
        <fullName evidence="3">Membrane-associated PAP2 superfamily phosphatase</fullName>
    </submittedName>
</protein>
<keyword evidence="1" id="KW-0472">Membrane</keyword>
<keyword evidence="4" id="KW-1185">Reference proteome</keyword>
<gene>
    <name evidence="3" type="ORF">EV700_2889</name>
</gene>
<evidence type="ECO:0000313" key="3">
    <source>
        <dbReference type="EMBL" id="RZU37023.1"/>
    </source>
</evidence>
<dbReference type="EMBL" id="SHKX01000015">
    <property type="protein sequence ID" value="RZU37023.1"/>
    <property type="molecule type" value="Genomic_DNA"/>
</dbReference>
<feature type="transmembrane region" description="Helical" evidence="1">
    <location>
        <begin position="12"/>
        <end position="33"/>
    </location>
</feature>
<dbReference type="AlphaFoldDB" id="A0A4Q7YJQ1"/>
<reference evidence="3 4" key="1">
    <citation type="submission" date="2019-02" db="EMBL/GenBank/DDBJ databases">
        <title>Genomic Encyclopedia of Type Strains, Phase IV (KMG-IV): sequencing the most valuable type-strain genomes for metagenomic binning, comparative biology and taxonomic classification.</title>
        <authorList>
            <person name="Goeker M."/>
        </authorList>
    </citation>
    <scope>NUCLEOTIDE SEQUENCE [LARGE SCALE GENOMIC DNA]</scope>
    <source>
        <strain evidence="3 4">DSM 105135</strain>
    </source>
</reference>
<keyword evidence="1" id="KW-0812">Transmembrane</keyword>
<name>A0A4Q7YJQ1_9GAMM</name>